<evidence type="ECO:0000259" key="2">
    <source>
        <dbReference type="PROSITE" id="PS50158"/>
    </source>
</evidence>
<dbReference type="InterPro" id="IPR019844">
    <property type="entry name" value="CSD_CS"/>
</dbReference>
<protein>
    <submittedName>
        <fullName evidence="5">Glycine-rich protein 2</fullName>
    </submittedName>
</protein>
<dbReference type="SMART" id="SM00343">
    <property type="entry name" value="ZnF_C2HC"/>
    <property type="match status" value="2"/>
</dbReference>
<evidence type="ECO:0000313" key="5">
    <source>
        <dbReference type="RefSeq" id="XP_010930893.1"/>
    </source>
</evidence>
<reference evidence="5" key="1">
    <citation type="submission" date="2025-08" db="UniProtKB">
        <authorList>
            <consortium name="RefSeq"/>
        </authorList>
    </citation>
    <scope>IDENTIFICATION</scope>
</reference>
<sequence length="199" mass="19250">MAPGRRETGTVKWFSGAKGFGFIVPDGGGEDLFVHQTSIRSDGFRALAEGDAVEFAVHRDDDGRSKAVDVTGPNGSAISSFAGGGGRGYSGGRGKGSGGYGSGYAGGSGSGGGGRYGRGWSRGRGGKMGGGVGGGGYSSGGPCYNCGRTGHLARDCNQGGGGGGHGGGGGGRYGSYGGGGGCYNCGGHGHFARECPNSA</sequence>
<dbReference type="AlphaFoldDB" id="A0A6I9RQU1"/>
<dbReference type="SMART" id="SM00357">
    <property type="entry name" value="CSP"/>
    <property type="match status" value="1"/>
</dbReference>
<proteinExistence type="predicted"/>
<dbReference type="PANTHER" id="PTHR46565">
    <property type="entry name" value="COLD SHOCK DOMAIN PROTEIN 2"/>
    <property type="match status" value="1"/>
</dbReference>
<dbReference type="InterPro" id="IPR011129">
    <property type="entry name" value="CSD"/>
</dbReference>
<dbReference type="PROSITE" id="PS00352">
    <property type="entry name" value="CSD_1"/>
    <property type="match status" value="1"/>
</dbReference>
<dbReference type="PROSITE" id="PS51857">
    <property type="entry name" value="CSD_2"/>
    <property type="match status" value="1"/>
</dbReference>
<dbReference type="PRINTS" id="PR00050">
    <property type="entry name" value="COLDSHOCK"/>
</dbReference>
<organism evidence="4 5">
    <name type="scientific">Elaeis guineensis var. tenera</name>
    <name type="common">Oil palm</name>
    <dbReference type="NCBI Taxonomy" id="51953"/>
    <lineage>
        <taxon>Eukaryota</taxon>
        <taxon>Viridiplantae</taxon>
        <taxon>Streptophyta</taxon>
        <taxon>Embryophyta</taxon>
        <taxon>Tracheophyta</taxon>
        <taxon>Spermatophyta</taxon>
        <taxon>Magnoliopsida</taxon>
        <taxon>Liliopsida</taxon>
        <taxon>Arecaceae</taxon>
        <taxon>Arecoideae</taxon>
        <taxon>Cocoseae</taxon>
        <taxon>Elaeidinae</taxon>
        <taxon>Elaeis</taxon>
    </lineage>
</organism>
<keyword evidence="1" id="KW-0862">Zinc</keyword>
<feature type="domain" description="CCHC-type" evidence="2">
    <location>
        <begin position="143"/>
        <end position="158"/>
    </location>
</feature>
<dbReference type="InterPro" id="IPR002059">
    <property type="entry name" value="CSP_DNA-bd"/>
</dbReference>
<evidence type="ECO:0000313" key="4">
    <source>
        <dbReference type="Proteomes" id="UP000504607"/>
    </source>
</evidence>
<feature type="domain" description="CCHC-type" evidence="2">
    <location>
        <begin position="182"/>
        <end position="197"/>
    </location>
</feature>
<dbReference type="KEGG" id="egu:105051941"/>
<dbReference type="SUPFAM" id="SSF57756">
    <property type="entry name" value="Retrovirus zinc finger-like domains"/>
    <property type="match status" value="1"/>
</dbReference>
<dbReference type="OrthoDB" id="422005at2759"/>
<feature type="domain" description="CSD" evidence="3">
    <location>
        <begin position="6"/>
        <end position="72"/>
    </location>
</feature>
<dbReference type="Pfam" id="PF00313">
    <property type="entry name" value="CSD"/>
    <property type="match status" value="1"/>
</dbReference>
<dbReference type="GeneID" id="105051941"/>
<dbReference type="InterPro" id="IPR001878">
    <property type="entry name" value="Znf_CCHC"/>
</dbReference>
<dbReference type="Proteomes" id="UP000504607">
    <property type="component" value="Chromosome 9"/>
</dbReference>
<name>A0A6I9RQU1_ELAGV</name>
<dbReference type="InParanoid" id="A0A6I9RQU1"/>
<dbReference type="PANTHER" id="PTHR46565:SF20">
    <property type="entry name" value="COLD SHOCK DOMAIN-CONTAINING PROTEIN 4"/>
    <property type="match status" value="1"/>
</dbReference>
<dbReference type="InterPro" id="IPR012340">
    <property type="entry name" value="NA-bd_OB-fold"/>
</dbReference>
<evidence type="ECO:0000259" key="3">
    <source>
        <dbReference type="PROSITE" id="PS51857"/>
    </source>
</evidence>
<keyword evidence="4" id="KW-1185">Reference proteome</keyword>
<dbReference type="GO" id="GO:0003676">
    <property type="term" value="F:nucleic acid binding"/>
    <property type="evidence" value="ECO:0007669"/>
    <property type="project" value="InterPro"/>
</dbReference>
<dbReference type="InterPro" id="IPR036875">
    <property type="entry name" value="Znf_CCHC_sf"/>
</dbReference>
<accession>A0A6I9RQU1</accession>
<dbReference type="Gene3D" id="4.10.60.10">
    <property type="entry name" value="Zinc finger, CCHC-type"/>
    <property type="match status" value="2"/>
</dbReference>
<keyword evidence="1" id="KW-0863">Zinc-finger</keyword>
<dbReference type="RefSeq" id="XP_010930893.1">
    <property type="nucleotide sequence ID" value="XM_010932591.3"/>
</dbReference>
<keyword evidence="1" id="KW-0479">Metal-binding</keyword>
<evidence type="ECO:0000256" key="1">
    <source>
        <dbReference type="PROSITE-ProRule" id="PRU00047"/>
    </source>
</evidence>
<gene>
    <name evidence="5" type="primary">LOC105051941</name>
</gene>
<dbReference type="PROSITE" id="PS50158">
    <property type="entry name" value="ZF_CCHC"/>
    <property type="match status" value="2"/>
</dbReference>
<dbReference type="SUPFAM" id="SSF50249">
    <property type="entry name" value="Nucleic acid-binding proteins"/>
    <property type="match status" value="1"/>
</dbReference>
<dbReference type="Gene3D" id="2.40.50.140">
    <property type="entry name" value="Nucleic acid-binding proteins"/>
    <property type="match status" value="1"/>
</dbReference>
<dbReference type="Pfam" id="PF00098">
    <property type="entry name" value="zf-CCHC"/>
    <property type="match status" value="2"/>
</dbReference>
<dbReference type="CDD" id="cd04458">
    <property type="entry name" value="CSP_CDS"/>
    <property type="match status" value="1"/>
</dbReference>
<dbReference type="GO" id="GO:0008270">
    <property type="term" value="F:zinc ion binding"/>
    <property type="evidence" value="ECO:0007669"/>
    <property type="project" value="UniProtKB-KW"/>
</dbReference>